<dbReference type="OrthoDB" id="1250844at2759"/>
<dbReference type="PANTHER" id="PTHR11697:SF230">
    <property type="entry name" value="ZINC FINGER, MYM DOMAIN CONTAINING 1"/>
    <property type="match status" value="1"/>
</dbReference>
<dbReference type="InterPro" id="IPR055298">
    <property type="entry name" value="AtLOH3-like"/>
</dbReference>
<dbReference type="GeneID" id="107812669"/>
<dbReference type="Pfam" id="PF05699">
    <property type="entry name" value="Dimer_Tnp_hAT"/>
    <property type="match status" value="1"/>
</dbReference>
<organism evidence="2 3">
    <name type="scientific">Nicotiana tabacum</name>
    <name type="common">Common tobacco</name>
    <dbReference type="NCBI Taxonomy" id="4097"/>
    <lineage>
        <taxon>Eukaryota</taxon>
        <taxon>Viridiplantae</taxon>
        <taxon>Streptophyta</taxon>
        <taxon>Embryophyta</taxon>
        <taxon>Tracheophyta</taxon>
        <taxon>Spermatophyta</taxon>
        <taxon>Magnoliopsida</taxon>
        <taxon>eudicotyledons</taxon>
        <taxon>Gunneridae</taxon>
        <taxon>Pentapetalae</taxon>
        <taxon>asterids</taxon>
        <taxon>lamiids</taxon>
        <taxon>Solanales</taxon>
        <taxon>Solanaceae</taxon>
        <taxon>Nicotianoideae</taxon>
        <taxon>Nicotianeae</taxon>
        <taxon>Nicotiana</taxon>
    </lineage>
</organism>
<dbReference type="PANTHER" id="PTHR11697">
    <property type="entry name" value="GENERAL TRANSCRIPTION FACTOR 2-RELATED ZINC FINGER PROTEIN"/>
    <property type="match status" value="1"/>
</dbReference>
<dbReference type="AlphaFoldDB" id="A0A1S4BX05"/>
<evidence type="ECO:0000313" key="3">
    <source>
        <dbReference type="RefSeq" id="XP_016493304.1"/>
    </source>
</evidence>
<dbReference type="KEGG" id="nta:107812669"/>
<dbReference type="InterPro" id="IPR012337">
    <property type="entry name" value="RNaseH-like_sf"/>
</dbReference>
<dbReference type="Proteomes" id="UP000790787">
    <property type="component" value="Chromosome 11"/>
</dbReference>
<dbReference type="PaxDb" id="4097-A0A1S4BX05"/>
<dbReference type="SUPFAM" id="SSF53098">
    <property type="entry name" value="Ribonuclease H-like"/>
    <property type="match status" value="1"/>
</dbReference>
<dbReference type="RefSeq" id="XP_016493304.1">
    <property type="nucleotide sequence ID" value="XM_016637818.1"/>
</dbReference>
<keyword evidence="2" id="KW-1185">Reference proteome</keyword>
<evidence type="ECO:0000259" key="1">
    <source>
        <dbReference type="Pfam" id="PF05699"/>
    </source>
</evidence>
<proteinExistence type="predicted"/>
<protein>
    <submittedName>
        <fullName evidence="3">Uncharacterized protein LOC107812669</fullName>
    </submittedName>
</protein>
<dbReference type="GO" id="GO:0046983">
    <property type="term" value="F:protein dimerization activity"/>
    <property type="evidence" value="ECO:0007669"/>
    <property type="project" value="InterPro"/>
</dbReference>
<evidence type="ECO:0000313" key="2">
    <source>
        <dbReference type="Proteomes" id="UP000790787"/>
    </source>
</evidence>
<gene>
    <name evidence="3" type="primary">LOC107812669</name>
</gene>
<dbReference type="InterPro" id="IPR008906">
    <property type="entry name" value="HATC_C_dom"/>
</dbReference>
<sequence length="295" mass="33805">MLDNLIVLFPSIIHVLEFTARECPNYADRIVAESLMGKIKEFDFAFMLHLMLNVLTMTNELSCALQRMDQDIVNAMGLLALTKQLLQTMRKSGFGYLMEDVSSFCDKHDIMIPNMDARYFPGKSKRRALDVTYSYHLHVDIFYAVIDLHFQELNRCFDAVSNDLLLGMASLNPVNSFGNFDKNRIMKLAEYYPNEFDSSQLRDLSCQLDSFILYACGVDKRFFGLKGISDLAKVLIKSDLHQTWPLVYLLIKLTLILPVATASVERAFSSMNYIKSELRNSINDKFLNSCLVCYV</sequence>
<reference evidence="2" key="1">
    <citation type="journal article" date="2014" name="Nat. Commun.">
        <title>The tobacco genome sequence and its comparison with those of tomato and potato.</title>
        <authorList>
            <person name="Sierro N."/>
            <person name="Battey J.N."/>
            <person name="Ouadi S."/>
            <person name="Bakaher N."/>
            <person name="Bovet L."/>
            <person name="Willig A."/>
            <person name="Goepfert S."/>
            <person name="Peitsch M.C."/>
            <person name="Ivanov N.V."/>
        </authorList>
    </citation>
    <scope>NUCLEOTIDE SEQUENCE [LARGE SCALE GENOMIC DNA]</scope>
</reference>
<reference evidence="3" key="2">
    <citation type="submission" date="2025-08" db="UniProtKB">
        <authorList>
            <consortium name="RefSeq"/>
        </authorList>
    </citation>
    <scope>IDENTIFICATION</scope>
    <source>
        <tissue evidence="3">Leaf</tissue>
    </source>
</reference>
<dbReference type="STRING" id="4097.A0A1S4BX05"/>
<name>A0A1S4BX05_TOBAC</name>
<accession>A0A1S4BX05</accession>
<feature type="domain" description="HAT C-terminal dimerisation" evidence="1">
    <location>
        <begin position="240"/>
        <end position="291"/>
    </location>
</feature>